<accession>A0AAD9QDF3</accession>
<proteinExistence type="predicted"/>
<evidence type="ECO:0000313" key="1">
    <source>
        <dbReference type="EMBL" id="KAK2558861.1"/>
    </source>
</evidence>
<reference evidence="1" key="2">
    <citation type="journal article" date="2023" name="Science">
        <title>Genomic signatures of disease resistance in endangered staghorn corals.</title>
        <authorList>
            <person name="Vollmer S.V."/>
            <person name="Selwyn J.D."/>
            <person name="Despard B.A."/>
            <person name="Roesel C.L."/>
        </authorList>
    </citation>
    <scope>NUCLEOTIDE SEQUENCE</scope>
    <source>
        <strain evidence="1">K2</strain>
    </source>
</reference>
<protein>
    <submittedName>
        <fullName evidence="1">Uncharacterized protein</fullName>
    </submittedName>
</protein>
<name>A0AAD9QDF3_ACRCE</name>
<organism evidence="1 2">
    <name type="scientific">Acropora cervicornis</name>
    <name type="common">Staghorn coral</name>
    <dbReference type="NCBI Taxonomy" id="6130"/>
    <lineage>
        <taxon>Eukaryota</taxon>
        <taxon>Metazoa</taxon>
        <taxon>Cnidaria</taxon>
        <taxon>Anthozoa</taxon>
        <taxon>Hexacorallia</taxon>
        <taxon>Scleractinia</taxon>
        <taxon>Astrocoeniina</taxon>
        <taxon>Acroporidae</taxon>
        <taxon>Acropora</taxon>
    </lineage>
</organism>
<gene>
    <name evidence="1" type="ORF">P5673_018473</name>
</gene>
<comment type="caution">
    <text evidence="1">The sequence shown here is derived from an EMBL/GenBank/DDBJ whole genome shotgun (WGS) entry which is preliminary data.</text>
</comment>
<dbReference type="EMBL" id="JARQWQ010000042">
    <property type="protein sequence ID" value="KAK2558861.1"/>
    <property type="molecule type" value="Genomic_DNA"/>
</dbReference>
<evidence type="ECO:0000313" key="2">
    <source>
        <dbReference type="Proteomes" id="UP001249851"/>
    </source>
</evidence>
<reference evidence="1" key="1">
    <citation type="journal article" date="2023" name="G3 (Bethesda)">
        <title>Whole genome assembly and annotation of the endangered Caribbean coral Acropora cervicornis.</title>
        <authorList>
            <person name="Selwyn J.D."/>
            <person name="Vollmer S.V."/>
        </authorList>
    </citation>
    <scope>NUCLEOTIDE SEQUENCE</scope>
    <source>
        <strain evidence="1">K2</strain>
    </source>
</reference>
<sequence length="108" mass="12522">MWVKGETTQLLRLQPRRERRTRQMTLLRSVNAILKMRYVFPMLSHRLQCNLVLLLWIYQWGELPVRGPSIIIVYYSALRIAMGSASIASPEDFKLLSVCKVINTKACA</sequence>
<dbReference type="AlphaFoldDB" id="A0AAD9QDF3"/>
<dbReference type="Proteomes" id="UP001249851">
    <property type="component" value="Unassembled WGS sequence"/>
</dbReference>
<keyword evidence="2" id="KW-1185">Reference proteome</keyword>